<gene>
    <name evidence="2" type="ORF">C9994_05740</name>
</gene>
<evidence type="ECO:0000313" key="3">
    <source>
        <dbReference type="Proteomes" id="UP000240608"/>
    </source>
</evidence>
<dbReference type="EMBL" id="PYVU01000035">
    <property type="protein sequence ID" value="PTB96816.1"/>
    <property type="molecule type" value="Genomic_DNA"/>
</dbReference>
<accession>A0A2T4DSS6</accession>
<name>A0A2T4DSS6_9BACT</name>
<feature type="domain" description="Polysaccharide pyruvyl transferase" evidence="1">
    <location>
        <begin position="60"/>
        <end position="303"/>
    </location>
</feature>
<dbReference type="Proteomes" id="UP000240608">
    <property type="component" value="Unassembled WGS sequence"/>
</dbReference>
<dbReference type="PANTHER" id="PTHR36836">
    <property type="entry name" value="COLANIC ACID BIOSYNTHESIS PROTEIN WCAK"/>
    <property type="match status" value="1"/>
</dbReference>
<dbReference type="InterPro" id="IPR007345">
    <property type="entry name" value="Polysacch_pyruvyl_Trfase"/>
</dbReference>
<dbReference type="AlphaFoldDB" id="A0A2T4DSS6"/>
<comment type="caution">
    <text evidence="2">The sequence shown here is derived from an EMBL/GenBank/DDBJ whole genome shotgun (WGS) entry which is preliminary data.</text>
</comment>
<organism evidence="2 3">
    <name type="scientific">Marivirga lumbricoides</name>
    <dbReference type="NCBI Taxonomy" id="1046115"/>
    <lineage>
        <taxon>Bacteria</taxon>
        <taxon>Pseudomonadati</taxon>
        <taxon>Bacteroidota</taxon>
        <taxon>Cytophagia</taxon>
        <taxon>Cytophagales</taxon>
        <taxon>Marivirgaceae</taxon>
        <taxon>Marivirga</taxon>
    </lineage>
</organism>
<reference evidence="2 3" key="1">
    <citation type="submission" date="2018-03" db="EMBL/GenBank/DDBJ databases">
        <title>Cross-interface Injection: A General Nanoliter Liquid Handling Method Applied to Single Cells Genome Amplification Automated Nanoliter Liquid Handling Applied to Single Cell Multiple Displacement Amplification.</title>
        <authorList>
            <person name="Yun J."/>
            <person name="Xu P."/>
            <person name="Xu J."/>
            <person name="Dai X."/>
            <person name="Wang Y."/>
            <person name="Zheng X."/>
            <person name="Cao C."/>
            <person name="Yi Q."/>
            <person name="Zhu Y."/>
            <person name="Wang L."/>
            <person name="Dong Z."/>
            <person name="Huang Y."/>
            <person name="Huang L."/>
            <person name="Du W."/>
        </authorList>
    </citation>
    <scope>NUCLEOTIDE SEQUENCE [LARGE SCALE GENOMIC DNA]</scope>
    <source>
        <strain evidence="2 3">Z-D1-2</strain>
    </source>
</reference>
<evidence type="ECO:0000259" key="1">
    <source>
        <dbReference type="Pfam" id="PF04230"/>
    </source>
</evidence>
<dbReference type="Pfam" id="PF04230">
    <property type="entry name" value="PS_pyruv_trans"/>
    <property type="match status" value="1"/>
</dbReference>
<protein>
    <recommendedName>
        <fullName evidence="1">Polysaccharide pyruvyl transferase domain-containing protein</fullName>
    </recommendedName>
</protein>
<dbReference type="PANTHER" id="PTHR36836:SF1">
    <property type="entry name" value="COLANIC ACID BIOSYNTHESIS PROTEIN WCAK"/>
    <property type="match status" value="1"/>
</dbReference>
<proteinExistence type="predicted"/>
<sequence length="370" mass="42646">MSTLFTGYYGKLNIGDDAFCVISDWGARKYWEQKDIRFSGQNLPKGLDGQKLLSSPRKKQFKGQYYFEYLKEGFKKSNIVYAGGSIFHSKIPTISRENIFSLFNKVSSKKLGAIGVSLGPFKEKGDYESIKKYLDLFSFIALRDKSSFEIAKKMNLKADILEAFDLAALLPIVFPISKTSFDYPVLGVSLCYYERFTGGLKSKEENRIERTINCVNTLMKKIPDLRVRFLEFNGDPFFGDFQLLNSAMERMNHKDRISLIRYDSDTYQMWEAISDCSVVLSTRLHAGIFSCFSETPFVQIEYHRKCSDFLDDIGYNKEYRIGDFSLTVDEVVDKLYSIIDNRLSNPLVNNYKECQEKALLNFTATKKYVL</sequence>
<evidence type="ECO:0000313" key="2">
    <source>
        <dbReference type="EMBL" id="PTB96816.1"/>
    </source>
</evidence>